<evidence type="ECO:0000256" key="1">
    <source>
        <dbReference type="ARBA" id="ARBA00006484"/>
    </source>
</evidence>
<evidence type="ECO:0008006" key="6">
    <source>
        <dbReference type="Google" id="ProtNLM"/>
    </source>
</evidence>
<dbReference type="FunFam" id="3.40.50.720:FF:000084">
    <property type="entry name" value="Short-chain dehydrogenase reductase"/>
    <property type="match status" value="1"/>
</dbReference>
<reference evidence="4" key="2">
    <citation type="submission" date="2020-02" db="EMBL/GenBank/DDBJ databases">
        <authorList>
            <person name="Gilchrist C.L.M."/>
            <person name="Chooi Y.-H."/>
        </authorList>
    </citation>
    <scope>NUCLEOTIDE SEQUENCE</scope>
    <source>
        <strain evidence="4">MST-FP2251</strain>
    </source>
</reference>
<protein>
    <recommendedName>
        <fullName evidence="6">2-deoxy-D-gluconate 3-dehydrogenase</fullName>
    </recommendedName>
</protein>
<reference evidence="4" key="1">
    <citation type="journal article" date="2019" name="Beilstein J. Org. Chem.">
        <title>Nanangenines: drimane sesquiterpenoids as the dominant metabolite cohort of a novel Australian fungus, Aspergillus nanangensis.</title>
        <authorList>
            <person name="Lacey H.J."/>
            <person name="Gilchrist C.L.M."/>
            <person name="Crombie A."/>
            <person name="Kalaitzis J.A."/>
            <person name="Vuong D."/>
            <person name="Rutledge P.J."/>
            <person name="Turner P."/>
            <person name="Pitt J.I."/>
            <person name="Lacey E."/>
            <person name="Chooi Y.H."/>
            <person name="Piggott A.M."/>
        </authorList>
    </citation>
    <scope>NUCLEOTIDE SEQUENCE</scope>
    <source>
        <strain evidence="4">MST-FP2251</strain>
    </source>
</reference>
<dbReference type="AlphaFoldDB" id="A0AAD4CWF0"/>
<evidence type="ECO:0000256" key="2">
    <source>
        <dbReference type="ARBA" id="ARBA00022857"/>
    </source>
</evidence>
<proteinExistence type="inferred from homology"/>
<organism evidence="4 5">
    <name type="scientific">Aspergillus nanangensis</name>
    <dbReference type="NCBI Taxonomy" id="2582783"/>
    <lineage>
        <taxon>Eukaryota</taxon>
        <taxon>Fungi</taxon>
        <taxon>Dikarya</taxon>
        <taxon>Ascomycota</taxon>
        <taxon>Pezizomycotina</taxon>
        <taxon>Eurotiomycetes</taxon>
        <taxon>Eurotiomycetidae</taxon>
        <taxon>Eurotiales</taxon>
        <taxon>Aspergillaceae</taxon>
        <taxon>Aspergillus</taxon>
        <taxon>Aspergillus subgen. Circumdati</taxon>
    </lineage>
</organism>
<evidence type="ECO:0000313" key="4">
    <source>
        <dbReference type="EMBL" id="KAF9893751.1"/>
    </source>
</evidence>
<keyword evidence="2" id="KW-0521">NADP</keyword>
<evidence type="ECO:0000256" key="3">
    <source>
        <dbReference type="ARBA" id="ARBA00023002"/>
    </source>
</evidence>
<dbReference type="SUPFAM" id="SSF51735">
    <property type="entry name" value="NAD(P)-binding Rossmann-fold domains"/>
    <property type="match status" value="1"/>
</dbReference>
<dbReference type="GO" id="GO:0016616">
    <property type="term" value="F:oxidoreductase activity, acting on the CH-OH group of donors, NAD or NADP as acceptor"/>
    <property type="evidence" value="ECO:0007669"/>
    <property type="project" value="TreeGrafter"/>
</dbReference>
<dbReference type="Pfam" id="PF13561">
    <property type="entry name" value="adh_short_C2"/>
    <property type="match status" value="1"/>
</dbReference>
<sequence>MSEFLTSLFSLKGKCAIVTGATGGLGLEMTIALAKAGADIVAITLNDDPRLGALKEGVEATGQKLELFETDVSDTQSLRATFKQIWDSNVIPDILLNCAGINRRGNAEDLSDDEIDAVFSTNLKGSFIAAQEVGRRLLQLNRPGKIINVASIISFIGGTRISAYAATKGGVLQMTKALSNEWSSKGIQVNCICPGYCATPLTVEYTSDKAKNDYVINETPAGRWGLPEDFQGVVVYLASSASNFVTGTSIVVDGGIIAK</sequence>
<evidence type="ECO:0000313" key="5">
    <source>
        <dbReference type="Proteomes" id="UP001194746"/>
    </source>
</evidence>
<gene>
    <name evidence="4" type="ORF">FE257_009921</name>
</gene>
<dbReference type="PANTHER" id="PTHR42760:SF5">
    <property type="entry name" value="2-DEHYDRO-3-DEOXY-D-GLUCONATE 5-DEHYDROGENASE"/>
    <property type="match status" value="1"/>
</dbReference>
<dbReference type="InterPro" id="IPR036291">
    <property type="entry name" value="NAD(P)-bd_dom_sf"/>
</dbReference>
<keyword evidence="5" id="KW-1185">Reference proteome</keyword>
<comment type="similarity">
    <text evidence="1">Belongs to the short-chain dehydrogenases/reductases (SDR) family.</text>
</comment>
<keyword evidence="3" id="KW-0560">Oxidoreductase</keyword>
<accession>A0AAD4CWF0</accession>
<dbReference type="InterPro" id="IPR002347">
    <property type="entry name" value="SDR_fam"/>
</dbReference>
<name>A0AAD4CWF0_ASPNN</name>
<dbReference type="PRINTS" id="PR00080">
    <property type="entry name" value="SDRFAMILY"/>
</dbReference>
<dbReference type="Proteomes" id="UP001194746">
    <property type="component" value="Unassembled WGS sequence"/>
</dbReference>
<dbReference type="GO" id="GO:0044550">
    <property type="term" value="P:secondary metabolite biosynthetic process"/>
    <property type="evidence" value="ECO:0007669"/>
    <property type="project" value="UniProtKB-ARBA"/>
</dbReference>
<comment type="caution">
    <text evidence="4">The sequence shown here is derived from an EMBL/GenBank/DDBJ whole genome shotgun (WGS) entry which is preliminary data.</text>
</comment>
<dbReference type="PRINTS" id="PR00081">
    <property type="entry name" value="GDHRDH"/>
</dbReference>
<dbReference type="Gene3D" id="3.40.50.720">
    <property type="entry name" value="NAD(P)-binding Rossmann-like Domain"/>
    <property type="match status" value="1"/>
</dbReference>
<dbReference type="PROSITE" id="PS00061">
    <property type="entry name" value="ADH_SHORT"/>
    <property type="match status" value="1"/>
</dbReference>
<dbReference type="PANTHER" id="PTHR42760">
    <property type="entry name" value="SHORT-CHAIN DEHYDROGENASES/REDUCTASES FAMILY MEMBER"/>
    <property type="match status" value="1"/>
</dbReference>
<dbReference type="EMBL" id="VCAU01000006">
    <property type="protein sequence ID" value="KAF9893751.1"/>
    <property type="molecule type" value="Genomic_DNA"/>
</dbReference>
<dbReference type="InterPro" id="IPR020904">
    <property type="entry name" value="Sc_DH/Rdtase_CS"/>
</dbReference>